<dbReference type="Proteomes" id="UP000319783">
    <property type="component" value="Unassembled WGS sequence"/>
</dbReference>
<protein>
    <submittedName>
        <fullName evidence="4">Heat shock protein Hsp20</fullName>
    </submittedName>
</protein>
<evidence type="ECO:0000256" key="2">
    <source>
        <dbReference type="RuleBase" id="RU003616"/>
    </source>
</evidence>
<dbReference type="PROSITE" id="PS01031">
    <property type="entry name" value="SHSP"/>
    <property type="match status" value="1"/>
</dbReference>
<dbReference type="Gene3D" id="2.60.40.790">
    <property type="match status" value="1"/>
</dbReference>
<dbReference type="Pfam" id="PF00011">
    <property type="entry name" value="HSP20"/>
    <property type="match status" value="1"/>
</dbReference>
<keyword evidence="4" id="KW-0346">Stress response</keyword>
<proteinExistence type="inferred from homology"/>
<evidence type="ECO:0000259" key="3">
    <source>
        <dbReference type="PROSITE" id="PS01031"/>
    </source>
</evidence>
<evidence type="ECO:0000256" key="1">
    <source>
        <dbReference type="PROSITE-ProRule" id="PRU00285"/>
    </source>
</evidence>
<sequence>MSPVTKRLAYLPLLHAFRNEMNKLLSNFQEGDITVGTGLMPPLDVSEDDTCITIKMEAPGIEPKDITISIIGNTLTIQGEKRADKEEKGKNYHLLERCCGYFSRSVALPASVKFHQVKAEYKKGILEIILPKCEKSGIQKIPVKGG</sequence>
<name>A0A533QMQ5_9BACT</name>
<dbReference type="AlphaFoldDB" id="A0A533QMQ5"/>
<comment type="similarity">
    <text evidence="1 2">Belongs to the small heat shock protein (HSP20) family.</text>
</comment>
<feature type="domain" description="SHSP" evidence="3">
    <location>
        <begin position="34"/>
        <end position="146"/>
    </location>
</feature>
<dbReference type="PANTHER" id="PTHR11527">
    <property type="entry name" value="HEAT-SHOCK PROTEIN 20 FAMILY MEMBER"/>
    <property type="match status" value="1"/>
</dbReference>
<accession>A0A533QMQ5</accession>
<dbReference type="InterPro" id="IPR002068">
    <property type="entry name" value="A-crystallin/Hsp20_dom"/>
</dbReference>
<evidence type="ECO:0000313" key="5">
    <source>
        <dbReference type="Proteomes" id="UP000319783"/>
    </source>
</evidence>
<dbReference type="EMBL" id="SULG01000034">
    <property type="protein sequence ID" value="TLD41860.1"/>
    <property type="molecule type" value="Genomic_DNA"/>
</dbReference>
<dbReference type="CDD" id="cd06464">
    <property type="entry name" value="ACD_sHsps-like"/>
    <property type="match status" value="1"/>
</dbReference>
<dbReference type="InterPro" id="IPR031107">
    <property type="entry name" value="Small_HSP"/>
</dbReference>
<dbReference type="SUPFAM" id="SSF49764">
    <property type="entry name" value="HSP20-like chaperones"/>
    <property type="match status" value="1"/>
</dbReference>
<evidence type="ECO:0000313" key="4">
    <source>
        <dbReference type="EMBL" id="TLD41860.1"/>
    </source>
</evidence>
<comment type="caution">
    <text evidence="4">The sequence shown here is derived from an EMBL/GenBank/DDBJ whole genome shotgun (WGS) entry which is preliminary data.</text>
</comment>
<dbReference type="InterPro" id="IPR008978">
    <property type="entry name" value="HSP20-like_chaperone"/>
</dbReference>
<organism evidence="4 5">
    <name type="scientific">Candidatus Jettenia ecosi</name>
    <dbReference type="NCBI Taxonomy" id="2494326"/>
    <lineage>
        <taxon>Bacteria</taxon>
        <taxon>Pseudomonadati</taxon>
        <taxon>Planctomycetota</taxon>
        <taxon>Candidatus Brocadiia</taxon>
        <taxon>Candidatus Brocadiales</taxon>
        <taxon>Candidatus Brocadiaceae</taxon>
        <taxon>Candidatus Jettenia</taxon>
    </lineage>
</organism>
<gene>
    <name evidence="4" type="ORF">JETT_1877</name>
</gene>
<reference evidence="4 5" key="1">
    <citation type="submission" date="2019-04" db="EMBL/GenBank/DDBJ databases">
        <title>Genome of a novel bacterium Candidatus Jettenia ecosi reconstructed from metagenome of an anammox bioreactor.</title>
        <authorList>
            <person name="Mardanov A.V."/>
            <person name="Beletsky A.V."/>
            <person name="Ravin N.V."/>
            <person name="Botchkova E.A."/>
            <person name="Litti Y.V."/>
            <person name="Nozhevnikova A.N."/>
        </authorList>
    </citation>
    <scope>NUCLEOTIDE SEQUENCE [LARGE SCALE GENOMIC DNA]</scope>
    <source>
        <strain evidence="4">J2</strain>
    </source>
</reference>